<comment type="caution">
    <text evidence="5">The sequence shown here is derived from an EMBL/GenBank/DDBJ whole genome shotgun (WGS) entry which is preliminary data.</text>
</comment>
<dbReference type="GO" id="GO:0016853">
    <property type="term" value="F:isomerase activity"/>
    <property type="evidence" value="ECO:0007669"/>
    <property type="project" value="UniProtKB-KW"/>
</dbReference>
<evidence type="ECO:0000256" key="1">
    <source>
        <dbReference type="ARBA" id="ARBA00001709"/>
    </source>
</evidence>
<dbReference type="InterPro" id="IPR032259">
    <property type="entry name" value="HIBYL-CoA-H"/>
</dbReference>
<dbReference type="Pfam" id="PF16113">
    <property type="entry name" value="ECH_2"/>
    <property type="match status" value="1"/>
</dbReference>
<reference evidence="5 6" key="1">
    <citation type="journal article" date="2008" name="Appl. Environ. Microbiol.">
        <title>Genomic insights into Mn(II) oxidation by the marine alphaproteobacterium Aurantimonas sp. strain SI85-9A1.</title>
        <authorList>
            <person name="Dick G.J."/>
            <person name="Podell S."/>
            <person name="Johnson H.A."/>
            <person name="Rivera-Espinoza Y."/>
            <person name="Bernier-Latmani R."/>
            <person name="McCarthy J.K."/>
            <person name="Torpey J.W."/>
            <person name="Clement B.G."/>
            <person name="Gaasterland T."/>
            <person name="Tebo B.M."/>
        </authorList>
    </citation>
    <scope>NUCLEOTIDE SEQUENCE [LARGE SCALE GENOMIC DNA]</scope>
    <source>
        <strain evidence="5 6">SI85-9A1</strain>
    </source>
</reference>
<dbReference type="GO" id="GO:0003860">
    <property type="term" value="F:3-hydroxyisobutyryl-CoA hydrolase activity"/>
    <property type="evidence" value="ECO:0007669"/>
    <property type="project" value="UniProtKB-EC"/>
</dbReference>
<evidence type="ECO:0000256" key="3">
    <source>
        <dbReference type="ARBA" id="ARBA00022801"/>
    </source>
</evidence>
<evidence type="ECO:0000259" key="4">
    <source>
        <dbReference type="Pfam" id="PF16113"/>
    </source>
</evidence>
<dbReference type="PANTHER" id="PTHR43176:SF3">
    <property type="entry name" value="3-HYDROXYISOBUTYRYL-COA HYDROLASE, MITOCHONDRIAL"/>
    <property type="match status" value="1"/>
</dbReference>
<evidence type="ECO:0000313" key="6">
    <source>
        <dbReference type="Proteomes" id="UP000000321"/>
    </source>
</evidence>
<dbReference type="PANTHER" id="PTHR43176">
    <property type="entry name" value="3-HYDROXYISOBUTYRYL-COA HYDROLASE-RELATED"/>
    <property type="match status" value="1"/>
</dbReference>
<organism evidence="5 6">
    <name type="scientific">Aurantimonas manganoxydans (strain ATCC BAA-1229 / DSM 21871 / SI85-9A1)</name>
    <dbReference type="NCBI Taxonomy" id="287752"/>
    <lineage>
        <taxon>Bacteria</taxon>
        <taxon>Pseudomonadati</taxon>
        <taxon>Pseudomonadota</taxon>
        <taxon>Alphaproteobacteria</taxon>
        <taxon>Hyphomicrobiales</taxon>
        <taxon>Aurantimonadaceae</taxon>
        <taxon>Aurantimonas</taxon>
    </lineage>
</organism>
<dbReference type="EMBL" id="AAPJ01000005">
    <property type="protein sequence ID" value="EAS49250.1"/>
    <property type="molecule type" value="Genomic_DNA"/>
</dbReference>
<dbReference type="AlphaFoldDB" id="Q1YGH5"/>
<dbReference type="NCBIfam" id="NF004127">
    <property type="entry name" value="PRK05617.1"/>
    <property type="match status" value="1"/>
</dbReference>
<name>Q1YGH5_AURMS</name>
<proteinExistence type="predicted"/>
<accession>Q1YGH5</accession>
<comment type="catalytic activity">
    <reaction evidence="1">
        <text>3-hydroxy-2-methylpropanoyl-CoA + H2O = 3-hydroxy-2-methylpropanoate + CoA + H(+)</text>
        <dbReference type="Rhea" id="RHEA:20888"/>
        <dbReference type="ChEBI" id="CHEBI:11805"/>
        <dbReference type="ChEBI" id="CHEBI:15377"/>
        <dbReference type="ChEBI" id="CHEBI:15378"/>
        <dbReference type="ChEBI" id="CHEBI:57287"/>
        <dbReference type="ChEBI" id="CHEBI:57340"/>
        <dbReference type="EC" id="3.1.2.4"/>
    </reaction>
</comment>
<dbReference type="InterPro" id="IPR029045">
    <property type="entry name" value="ClpP/crotonase-like_dom_sf"/>
</dbReference>
<protein>
    <recommendedName>
        <fullName evidence="2">3-hydroxyisobutyryl-CoA hydrolase</fullName>
        <ecNumber evidence="2">3.1.2.4</ecNumber>
    </recommendedName>
</protein>
<dbReference type="InterPro" id="IPR045004">
    <property type="entry name" value="ECH_dom"/>
</dbReference>
<feature type="domain" description="Enoyl-CoA hydratase/isomerase" evidence="4">
    <location>
        <begin position="21"/>
        <end position="340"/>
    </location>
</feature>
<gene>
    <name evidence="5" type="ORF">SI859A1_02851</name>
</gene>
<dbReference type="Gene3D" id="3.90.226.10">
    <property type="entry name" value="2-enoyl-CoA Hydratase, Chain A, domain 1"/>
    <property type="match status" value="1"/>
</dbReference>
<dbReference type="RefSeq" id="WP_009210670.1">
    <property type="nucleotide sequence ID" value="NZ_BBWP01000008.1"/>
</dbReference>
<dbReference type="Proteomes" id="UP000000321">
    <property type="component" value="Unassembled WGS sequence"/>
</dbReference>
<evidence type="ECO:0000313" key="5">
    <source>
        <dbReference type="EMBL" id="EAS49250.1"/>
    </source>
</evidence>
<dbReference type="HOGENOM" id="CLU_009834_22_1_5"/>
<dbReference type="EC" id="3.1.2.4" evidence="2"/>
<dbReference type="SUPFAM" id="SSF52096">
    <property type="entry name" value="ClpP/crotonase"/>
    <property type="match status" value="1"/>
</dbReference>
<sequence>MSIETNAANDDVLIRAEGRAGRITLNRPKSLNALSHAMSLAIEAAMDGWATDPAIDLVIMDAAGDRAFCAGGDIQKIYHDSRAGDLSAARRFWAEEYRLNAKIARYPKPVVALMDGIVMGGGVGLGGHTSHRVVTERSMVAMPECAIGLVPDVGATLILANAPGRLGEYLALTGFRMGPGEAIAAGFADNCIRSDDLAGLTAALVESGDPQVIARFADAPPLSTLAEQTEAIDAAFSGVDAADILQRLALDGGEWAQRTAALIRKGSPISVGATLELVRAARAEPTIEAALRNEYRFTYRSIDEGELLEGIRAAVIDKDRAPKWSPARIEDLPQARVAAMLAPLGEHELTLGEQAGEKRP</sequence>
<dbReference type="OrthoDB" id="9790967at2"/>
<dbReference type="CDD" id="cd06558">
    <property type="entry name" value="crotonase-like"/>
    <property type="match status" value="1"/>
</dbReference>
<keyword evidence="3" id="KW-0378">Hydrolase</keyword>
<evidence type="ECO:0000256" key="2">
    <source>
        <dbReference type="ARBA" id="ARBA00011915"/>
    </source>
</evidence>
<keyword evidence="5" id="KW-0413">Isomerase</keyword>
<dbReference type="GO" id="GO:0006574">
    <property type="term" value="P:L-valine catabolic process"/>
    <property type="evidence" value="ECO:0007669"/>
    <property type="project" value="TreeGrafter"/>
</dbReference>
<dbReference type="BioCyc" id="AURANTIMONAS:SI859A1_02851-MONOMER"/>
<keyword evidence="6" id="KW-1185">Reference proteome</keyword>
<dbReference type="GO" id="GO:0005829">
    <property type="term" value="C:cytosol"/>
    <property type="evidence" value="ECO:0007669"/>
    <property type="project" value="TreeGrafter"/>
</dbReference>